<feature type="transmembrane region" description="Helical" evidence="1">
    <location>
        <begin position="90"/>
        <end position="107"/>
    </location>
</feature>
<comment type="caution">
    <text evidence="2">The sequence shown here is derived from an EMBL/GenBank/DDBJ whole genome shotgun (WGS) entry which is preliminary data.</text>
</comment>
<gene>
    <name evidence="2" type="ORF">DMB65_05350</name>
</gene>
<keyword evidence="3" id="KW-1185">Reference proteome</keyword>
<evidence type="ECO:0000313" key="3">
    <source>
        <dbReference type="Proteomes" id="UP000247903"/>
    </source>
</evidence>
<name>A0A2V4BVW6_9FLAO</name>
<reference evidence="2 3" key="1">
    <citation type="submission" date="2018-05" db="EMBL/GenBank/DDBJ databases">
        <title>Flavobacterium sp. strain IMCC34759, incomplete genome.</title>
        <authorList>
            <person name="Joung Y."/>
            <person name="Cho J."/>
        </authorList>
    </citation>
    <scope>NUCLEOTIDE SEQUENCE [LARGE SCALE GENOMIC DNA]</scope>
    <source>
        <strain evidence="2 3">IMCC34759</strain>
    </source>
</reference>
<organism evidence="2 3">
    <name type="scientific">Flavobacterium cheongpyeongense</name>
    <dbReference type="NCBI Taxonomy" id="2212651"/>
    <lineage>
        <taxon>Bacteria</taxon>
        <taxon>Pseudomonadati</taxon>
        <taxon>Bacteroidota</taxon>
        <taxon>Flavobacteriia</taxon>
        <taxon>Flavobacteriales</taxon>
        <taxon>Flavobacteriaceae</taxon>
        <taxon>Flavobacterium</taxon>
    </lineage>
</organism>
<protein>
    <submittedName>
        <fullName evidence="2">Uncharacterized protein</fullName>
    </submittedName>
</protein>
<keyword evidence="1" id="KW-1133">Transmembrane helix</keyword>
<sequence length="116" mass="13955">MKKIFFTGELLPKSVHGVAISNEINIRFLKERFNVLIEEEYVALKFHGKFNNIKLKNYLDRLTRIILSQDFTSSHWFYLCNLCRVFCMRCRVFFAEFVLFLVALFIYKNEDLELIE</sequence>
<keyword evidence="1" id="KW-0472">Membrane</keyword>
<dbReference type="RefSeq" id="WP_110305622.1">
    <property type="nucleotide sequence ID" value="NZ_QJHK01000003.1"/>
</dbReference>
<accession>A0A2V4BVW6</accession>
<evidence type="ECO:0000313" key="2">
    <source>
        <dbReference type="EMBL" id="PXY41993.1"/>
    </source>
</evidence>
<keyword evidence="1" id="KW-0812">Transmembrane</keyword>
<dbReference type="EMBL" id="QJHK01000003">
    <property type="protein sequence ID" value="PXY41993.1"/>
    <property type="molecule type" value="Genomic_DNA"/>
</dbReference>
<dbReference type="Proteomes" id="UP000247903">
    <property type="component" value="Unassembled WGS sequence"/>
</dbReference>
<proteinExistence type="predicted"/>
<evidence type="ECO:0000256" key="1">
    <source>
        <dbReference type="SAM" id="Phobius"/>
    </source>
</evidence>
<dbReference type="AlphaFoldDB" id="A0A2V4BVW6"/>